<keyword evidence="2" id="KW-1185">Reference proteome</keyword>
<sequence>MEGKTKDLAISQENPVKDVSEGQVLDQDEYRLAQLGYKQELLRHLGLFESWAATFSVRVSTSL</sequence>
<gene>
    <name evidence="1" type="ORF">Plec18167_007761</name>
</gene>
<name>A0ABR3X2D3_9EURO</name>
<proteinExistence type="predicted"/>
<dbReference type="Proteomes" id="UP001583193">
    <property type="component" value="Unassembled WGS sequence"/>
</dbReference>
<dbReference type="EMBL" id="JAVDPF010000033">
    <property type="protein sequence ID" value="KAL1869835.1"/>
    <property type="molecule type" value="Genomic_DNA"/>
</dbReference>
<comment type="caution">
    <text evidence="1">The sequence shown here is derived from an EMBL/GenBank/DDBJ whole genome shotgun (WGS) entry which is preliminary data.</text>
</comment>
<evidence type="ECO:0000313" key="1">
    <source>
        <dbReference type="EMBL" id="KAL1869835.1"/>
    </source>
</evidence>
<organism evidence="1 2">
    <name type="scientific">Paecilomyces lecythidis</name>
    <dbReference type="NCBI Taxonomy" id="3004212"/>
    <lineage>
        <taxon>Eukaryota</taxon>
        <taxon>Fungi</taxon>
        <taxon>Dikarya</taxon>
        <taxon>Ascomycota</taxon>
        <taxon>Pezizomycotina</taxon>
        <taxon>Eurotiomycetes</taxon>
        <taxon>Eurotiomycetidae</taxon>
        <taxon>Eurotiales</taxon>
        <taxon>Thermoascaceae</taxon>
        <taxon>Paecilomyces</taxon>
    </lineage>
</organism>
<reference evidence="1 2" key="1">
    <citation type="journal article" date="2024" name="IMA Fungus">
        <title>IMA Genome - F19 : A genome assembly and annotation guide to empower mycologists, including annotated draft genome sequences of Ceratocystis pirilliformis, Diaporthe australafricana, Fusarium ophioides, Paecilomyces lecythidis, and Sporothrix stenoceras.</title>
        <authorList>
            <person name="Aylward J."/>
            <person name="Wilson A.M."/>
            <person name="Visagie C.M."/>
            <person name="Spraker J."/>
            <person name="Barnes I."/>
            <person name="Buitendag C."/>
            <person name="Ceriani C."/>
            <person name="Del Mar Angel L."/>
            <person name="du Plessis D."/>
            <person name="Fuchs T."/>
            <person name="Gasser K."/>
            <person name="Kramer D."/>
            <person name="Li W."/>
            <person name="Munsamy K."/>
            <person name="Piso A."/>
            <person name="Price J.L."/>
            <person name="Sonnekus B."/>
            <person name="Thomas C."/>
            <person name="van der Nest A."/>
            <person name="van Dijk A."/>
            <person name="van Heerden A."/>
            <person name="van Vuuren N."/>
            <person name="Yilmaz N."/>
            <person name="Duong T.A."/>
            <person name="van der Merwe N.A."/>
            <person name="Wingfield M.J."/>
            <person name="Wingfield B.D."/>
        </authorList>
    </citation>
    <scope>NUCLEOTIDE SEQUENCE [LARGE SCALE GENOMIC DNA]</scope>
    <source>
        <strain evidence="1 2">CMW 18167</strain>
    </source>
</reference>
<evidence type="ECO:0000313" key="2">
    <source>
        <dbReference type="Proteomes" id="UP001583193"/>
    </source>
</evidence>
<protein>
    <submittedName>
        <fullName evidence="1">Uncharacterized protein</fullName>
    </submittedName>
</protein>
<accession>A0ABR3X2D3</accession>